<organism evidence="5 6">
    <name type="scientific">Prunus dulcis</name>
    <name type="common">Almond</name>
    <name type="synonym">Amygdalus dulcis</name>
    <dbReference type="NCBI Taxonomy" id="3755"/>
    <lineage>
        <taxon>Eukaryota</taxon>
        <taxon>Viridiplantae</taxon>
        <taxon>Streptophyta</taxon>
        <taxon>Embryophyta</taxon>
        <taxon>Tracheophyta</taxon>
        <taxon>Spermatophyta</taxon>
        <taxon>Magnoliopsida</taxon>
        <taxon>eudicotyledons</taxon>
        <taxon>Gunneridae</taxon>
        <taxon>Pentapetalae</taxon>
        <taxon>rosids</taxon>
        <taxon>fabids</taxon>
        <taxon>Rosales</taxon>
        <taxon>Rosaceae</taxon>
        <taxon>Amygdaloideae</taxon>
        <taxon>Amygdaleae</taxon>
        <taxon>Prunus</taxon>
    </lineage>
</organism>
<dbReference type="AlphaFoldDB" id="A0A5E4EXB6"/>
<dbReference type="InterPro" id="IPR044787">
    <property type="entry name" value="HHO5-like"/>
</dbReference>
<dbReference type="PANTHER" id="PTHR31003">
    <property type="entry name" value="MYB FAMILY TRANSCRIPTION FACTOR"/>
    <property type="match status" value="1"/>
</dbReference>
<dbReference type="GO" id="GO:0003677">
    <property type="term" value="F:DNA binding"/>
    <property type="evidence" value="ECO:0007669"/>
    <property type="project" value="UniProtKB-KW"/>
</dbReference>
<feature type="domain" description="HHO5-like N-terminal" evidence="4">
    <location>
        <begin position="17"/>
        <end position="87"/>
    </location>
</feature>
<gene>
    <name evidence="5" type="ORF">ALMOND_2B016603</name>
</gene>
<evidence type="ECO:0000313" key="5">
    <source>
        <dbReference type="EMBL" id="VVA19141.1"/>
    </source>
</evidence>
<evidence type="ECO:0000259" key="4">
    <source>
        <dbReference type="Pfam" id="PF26575"/>
    </source>
</evidence>
<comment type="subcellular location">
    <subcellularLocation>
        <location evidence="1">Nucleus</location>
    </subcellularLocation>
</comment>
<reference evidence="6" key="1">
    <citation type="journal article" date="2020" name="Plant J.">
        <title>Transposons played a major role in the diversification between the closely related almond and peach genomes: results from the almond genome sequence.</title>
        <authorList>
            <person name="Alioto T."/>
            <person name="Alexiou K.G."/>
            <person name="Bardil A."/>
            <person name="Barteri F."/>
            <person name="Castanera R."/>
            <person name="Cruz F."/>
            <person name="Dhingra A."/>
            <person name="Duval H."/>
            <person name="Fernandez I Marti A."/>
            <person name="Frias L."/>
            <person name="Galan B."/>
            <person name="Garcia J.L."/>
            <person name="Howad W."/>
            <person name="Gomez-Garrido J."/>
            <person name="Gut M."/>
            <person name="Julca I."/>
            <person name="Morata J."/>
            <person name="Puigdomenech P."/>
            <person name="Ribeca P."/>
            <person name="Rubio Cabetas M.J."/>
            <person name="Vlasova A."/>
            <person name="Wirthensohn M."/>
            <person name="Garcia-Mas J."/>
            <person name="Gabaldon T."/>
            <person name="Casacuberta J.M."/>
            <person name="Arus P."/>
        </authorList>
    </citation>
    <scope>NUCLEOTIDE SEQUENCE [LARGE SCALE GENOMIC DNA]</scope>
    <source>
        <strain evidence="6">cv. Texas</strain>
    </source>
</reference>
<dbReference type="InterPro" id="IPR058673">
    <property type="entry name" value="HHO5-like_N"/>
</dbReference>
<dbReference type="InParanoid" id="A0A5E4EXB6"/>
<dbReference type="EMBL" id="CABIKO010000034">
    <property type="protein sequence ID" value="VVA19141.1"/>
    <property type="molecule type" value="Genomic_DNA"/>
</dbReference>
<feature type="compositionally biased region" description="Pro residues" evidence="3">
    <location>
        <begin position="172"/>
        <end position="183"/>
    </location>
</feature>
<feature type="region of interest" description="Disordered" evidence="3">
    <location>
        <begin position="240"/>
        <end position="260"/>
    </location>
</feature>
<dbReference type="Proteomes" id="UP000327085">
    <property type="component" value="Chromosome 3"/>
</dbReference>
<name>A0A5E4EXB6_PRUDU</name>
<keyword evidence="2" id="KW-0238">DNA-binding</keyword>
<feature type="compositionally biased region" description="Basic and acidic residues" evidence="3">
    <location>
        <begin position="130"/>
        <end position="142"/>
    </location>
</feature>
<evidence type="ECO:0000313" key="6">
    <source>
        <dbReference type="Proteomes" id="UP000327085"/>
    </source>
</evidence>
<dbReference type="PANTHER" id="PTHR31003:SF28">
    <property type="entry name" value="HTH MYB-TYPE DOMAIN-CONTAINING PROTEIN"/>
    <property type="match status" value="1"/>
</dbReference>
<evidence type="ECO:0000256" key="2">
    <source>
        <dbReference type="ARBA" id="ARBA00023125"/>
    </source>
</evidence>
<dbReference type="GO" id="GO:0003700">
    <property type="term" value="F:DNA-binding transcription factor activity"/>
    <property type="evidence" value="ECO:0007669"/>
    <property type="project" value="InterPro"/>
</dbReference>
<dbReference type="Gramene" id="VVA19141">
    <property type="protein sequence ID" value="VVA19141"/>
    <property type="gene ID" value="Prudul26B016603"/>
</dbReference>
<proteinExistence type="predicted"/>
<dbReference type="OMA" id="CSATEEH"/>
<dbReference type="Pfam" id="PF26575">
    <property type="entry name" value="HHO5_N"/>
    <property type="match status" value="1"/>
</dbReference>
<feature type="compositionally biased region" description="Basic and acidic residues" evidence="3">
    <location>
        <begin position="97"/>
        <end position="113"/>
    </location>
</feature>
<sequence length="260" mass="28228">MGSTSNPLELNSLDLALSLKPSYVPKSLNHLFSDLASIDNVPHKLSVLNEYLLKHQEELHRVEEFKRDLPQCVLLLLDAIQTFNNEIEKLSGQDQFDACKNRGSCEDPVERRSAFRKYKSSSPPFNPRPRNQDHTSHDHKPILMEPSPRRPFPCDLNMEASGSELELEPEPDPQPQPEVPPPMWKHSRLSWTQELHTKFVEVLSMLGGPAGRNGKDGGGGDGDGVKPGIGGKLGINGVGPAGGVKPGIGGKLGINGAGGG</sequence>
<evidence type="ECO:0000256" key="3">
    <source>
        <dbReference type="SAM" id="MobiDB-lite"/>
    </source>
</evidence>
<protein>
    <submittedName>
        <fullName evidence="5">PREDICTED: myb</fullName>
    </submittedName>
</protein>
<feature type="region of interest" description="Disordered" evidence="3">
    <location>
        <begin position="97"/>
        <end position="185"/>
    </location>
</feature>
<accession>A0A5E4EXB6</accession>
<dbReference type="GO" id="GO:0005634">
    <property type="term" value="C:nucleus"/>
    <property type="evidence" value="ECO:0007669"/>
    <property type="project" value="UniProtKB-SubCell"/>
</dbReference>
<feature type="region of interest" description="Disordered" evidence="3">
    <location>
        <begin position="208"/>
        <end position="228"/>
    </location>
</feature>
<evidence type="ECO:0000256" key="1">
    <source>
        <dbReference type="ARBA" id="ARBA00004123"/>
    </source>
</evidence>